<dbReference type="GO" id="GO:0009640">
    <property type="term" value="P:photomorphogenesis"/>
    <property type="evidence" value="ECO:0007669"/>
    <property type="project" value="InterPro"/>
</dbReference>
<keyword evidence="2" id="KW-0677">Repeat</keyword>
<dbReference type="PROSITE" id="PS00678">
    <property type="entry name" value="WD_REPEATS_1"/>
    <property type="match status" value="2"/>
</dbReference>
<keyword evidence="6" id="KW-1185">Reference proteome</keyword>
<feature type="repeat" description="WD" evidence="3">
    <location>
        <begin position="912"/>
        <end position="945"/>
    </location>
</feature>
<dbReference type="InterPro" id="IPR001680">
    <property type="entry name" value="WD40_rpt"/>
</dbReference>
<dbReference type="InterPro" id="IPR036322">
    <property type="entry name" value="WD40_repeat_dom_sf"/>
</dbReference>
<organism evidence="5 6">
    <name type="scientific">Trapa incisa</name>
    <dbReference type="NCBI Taxonomy" id="236973"/>
    <lineage>
        <taxon>Eukaryota</taxon>
        <taxon>Viridiplantae</taxon>
        <taxon>Streptophyta</taxon>
        <taxon>Embryophyta</taxon>
        <taxon>Tracheophyta</taxon>
        <taxon>Spermatophyta</taxon>
        <taxon>Magnoliopsida</taxon>
        <taxon>eudicotyledons</taxon>
        <taxon>Gunneridae</taxon>
        <taxon>Pentapetalae</taxon>
        <taxon>rosids</taxon>
        <taxon>malvids</taxon>
        <taxon>Myrtales</taxon>
        <taxon>Lythraceae</taxon>
        <taxon>Trapa</taxon>
    </lineage>
</organism>
<keyword evidence="1 3" id="KW-0853">WD repeat</keyword>
<dbReference type="SMART" id="SM00320">
    <property type="entry name" value="WD40"/>
    <property type="match status" value="7"/>
</dbReference>
<proteinExistence type="predicted"/>
<dbReference type="SUPFAM" id="SSF56112">
    <property type="entry name" value="Protein kinase-like (PK-like)"/>
    <property type="match status" value="1"/>
</dbReference>
<evidence type="ECO:0000313" key="5">
    <source>
        <dbReference type="EMBL" id="KAK4748610.1"/>
    </source>
</evidence>
<dbReference type="InterPro" id="IPR011009">
    <property type="entry name" value="Kinase-like_dom_sf"/>
</dbReference>
<dbReference type="SUPFAM" id="SSF50978">
    <property type="entry name" value="WD40 repeat-like"/>
    <property type="match status" value="1"/>
</dbReference>
<evidence type="ECO:0000256" key="4">
    <source>
        <dbReference type="SAM" id="MobiDB-lite"/>
    </source>
</evidence>
<dbReference type="PANTHER" id="PTHR44218">
    <property type="entry name" value="PROTEIN SPA1-RELATED 2"/>
    <property type="match status" value="1"/>
</dbReference>
<evidence type="ECO:0000256" key="1">
    <source>
        <dbReference type="ARBA" id="ARBA00022574"/>
    </source>
</evidence>
<reference evidence="5 6" key="1">
    <citation type="journal article" date="2023" name="Hortic Res">
        <title>Pangenome of water caltrop reveals structural variations and asymmetric subgenome divergence after allopolyploidization.</title>
        <authorList>
            <person name="Zhang X."/>
            <person name="Chen Y."/>
            <person name="Wang L."/>
            <person name="Yuan Y."/>
            <person name="Fang M."/>
            <person name="Shi L."/>
            <person name="Lu R."/>
            <person name="Comes H.P."/>
            <person name="Ma Y."/>
            <person name="Chen Y."/>
            <person name="Huang G."/>
            <person name="Zhou Y."/>
            <person name="Zheng Z."/>
            <person name="Qiu Y."/>
        </authorList>
    </citation>
    <scope>NUCLEOTIDE SEQUENCE [LARGE SCALE GENOMIC DNA]</scope>
    <source>
        <tissue evidence="5">Roots</tissue>
    </source>
</reference>
<evidence type="ECO:0000256" key="2">
    <source>
        <dbReference type="ARBA" id="ARBA00022737"/>
    </source>
</evidence>
<dbReference type="InterPro" id="IPR044630">
    <property type="entry name" value="SPA1/2/3/4"/>
</dbReference>
<dbReference type="InterPro" id="IPR020472">
    <property type="entry name" value="WD40_PAC1"/>
</dbReference>
<dbReference type="Gene3D" id="1.10.510.10">
    <property type="entry name" value="Transferase(Phosphotransferase) domain 1"/>
    <property type="match status" value="1"/>
</dbReference>
<dbReference type="Proteomes" id="UP001345219">
    <property type="component" value="Chromosome 12"/>
</dbReference>
<gene>
    <name evidence="5" type="ORF">SAY87_015196</name>
</gene>
<protein>
    <recommendedName>
        <fullName evidence="7">Protein SPA1-RELATED 2</fullName>
    </recommendedName>
</protein>
<dbReference type="PANTHER" id="PTHR44218:SF15">
    <property type="entry name" value="PROTEIN SPA1-RELATED 2"/>
    <property type="match status" value="1"/>
</dbReference>
<accession>A0AAN7GLB2</accession>
<comment type="caution">
    <text evidence="5">The sequence shown here is derived from an EMBL/GenBank/DDBJ whole genome shotgun (WGS) entry which is preliminary data.</text>
</comment>
<evidence type="ECO:0000256" key="3">
    <source>
        <dbReference type="PROSITE-ProRule" id="PRU00221"/>
    </source>
</evidence>
<dbReference type="PROSITE" id="PS50294">
    <property type="entry name" value="WD_REPEATS_REGION"/>
    <property type="match status" value="2"/>
</dbReference>
<dbReference type="EMBL" id="JAXIOK010000019">
    <property type="protein sequence ID" value="KAK4748610.1"/>
    <property type="molecule type" value="Genomic_DNA"/>
</dbReference>
<sequence length="1051" mass="117985">MVMDGRVDEEMSHLDATQGMQLQRKESGYSRKSENGIILEPQEGFIPTEVEYREKSSHHVLGDALEGKDLNLSLSSRYGLGHPYDSPHSMDVSGMVEELTVRHFDNLNMAVVGPSNSSYVMQPRLNQWQKIPHTTSRYTPGSTVGCRANQEKSLERGGLLDDMAYKPVSEMLPQKTPISEQNEAALQLASYENRGLIDNSLVRGAFRTRILSKSGFSEYFIKSALKGKGVICRGPPVDNINAELRTQSNVKIGNLKIASEVPPNAAVNGYIHTVSEINKMKASLPNYDEISLRSWLDNGDREVNKMKRMNMFRKIVDLVDSFHSNKVALHALRPSFLELLPSNQVKYNGPFEQREFPEIVKCRNFSNPTSLDLAKRPPEYGLFHPHSSITKKQKLNEHINQRQWPQFPSKHHKNAGVASVIDIIPSGLRSCEYDCQKSNILRKPSAFEHHPTFVNSQLEEEWYQSPEELNGSSSSISSNIYCLGVLLFELLGHFDCESARNAAMVDLHHRILPPRFLSENPKEAGFCLWLLHPDPASRPSSRNILESDVLSGLKDDKAEELISSIEEDDAESELLSHFLISLKEQKQREASKLVENINCLETDVLEIGRRHSMEELSDHPHLLTDSSDKSLIRLDVIPWASSVASERNSRWSSSIDLLEAAYFSMRSRIQPIEADASRRMDSDLLRNRENWHQPEQNNEQRNTSDQVGAFFDGLCKYARYSKLEVLGVLRSGEFNSTANVICSLSFCRDEDYFAAAGVSKKIKVFEFHGLLNESVDIHYPAVEMSNRSKLSCICWNSYIHNYLASTDYDGVVKLWDVSTGQGFAEYKEHDKRAWSIDFSPVCPTKFASGSDDCSVKLWNINEKNSVGTIRNIANVCSVQFSAHSSHLLAFGSADYKTYCYDIRNVRNPWCILAGHQKAVSYVRFLDSGTIVTASTDNSLKIWDLNKTSHSGFSTNACSLTLSGHSNEKNFVGLSVADGYISCGSETNEVFVYYKSLPMPVTSHNFGSTDLISGKETDDSNGQFVSNVCWKGKSNMLVAANSSGCIKVLQLM</sequence>
<dbReference type="Pfam" id="PF00400">
    <property type="entry name" value="WD40"/>
    <property type="match status" value="3"/>
</dbReference>
<dbReference type="AlphaFoldDB" id="A0AAN7GLB2"/>
<dbReference type="PROSITE" id="PS50082">
    <property type="entry name" value="WD_REPEATS_2"/>
    <property type="match status" value="3"/>
</dbReference>
<dbReference type="Gene3D" id="2.130.10.10">
    <property type="entry name" value="YVTN repeat-like/Quinoprotein amine dehydrogenase"/>
    <property type="match status" value="1"/>
</dbReference>
<evidence type="ECO:0008006" key="7">
    <source>
        <dbReference type="Google" id="ProtNLM"/>
    </source>
</evidence>
<feature type="compositionally biased region" description="Basic and acidic residues" evidence="4">
    <location>
        <begin position="1"/>
        <end position="13"/>
    </location>
</feature>
<name>A0AAN7GLB2_9MYRT</name>
<dbReference type="InterPro" id="IPR019775">
    <property type="entry name" value="WD40_repeat_CS"/>
</dbReference>
<feature type="region of interest" description="Disordered" evidence="4">
    <location>
        <begin position="1"/>
        <end position="24"/>
    </location>
</feature>
<feature type="repeat" description="WD" evidence="3">
    <location>
        <begin position="783"/>
        <end position="825"/>
    </location>
</feature>
<dbReference type="InterPro" id="IPR015943">
    <property type="entry name" value="WD40/YVTN_repeat-like_dom_sf"/>
</dbReference>
<dbReference type="PRINTS" id="PR00320">
    <property type="entry name" value="GPROTEINBRPT"/>
</dbReference>
<evidence type="ECO:0000313" key="6">
    <source>
        <dbReference type="Proteomes" id="UP001345219"/>
    </source>
</evidence>
<feature type="repeat" description="WD" evidence="3">
    <location>
        <begin position="826"/>
        <end position="868"/>
    </location>
</feature>